<sequence>MLGHPVTSGVEVFKALIIDPDWEWEFIDCSYVKTH</sequence>
<name>A0A5D3Y7B9_9PROT</name>
<dbReference type="AlphaFoldDB" id="A0A5D3Y7B9"/>
<accession>A0A5D3Y7B9</accession>
<dbReference type="Proteomes" id="UP000324176">
    <property type="component" value="Unassembled WGS sequence"/>
</dbReference>
<organism evidence="1 2">
    <name type="scientific">Nitrosomonas communis</name>
    <dbReference type="NCBI Taxonomy" id="44574"/>
    <lineage>
        <taxon>Bacteria</taxon>
        <taxon>Pseudomonadati</taxon>
        <taxon>Pseudomonadota</taxon>
        <taxon>Betaproteobacteria</taxon>
        <taxon>Nitrosomonadales</taxon>
        <taxon>Nitrosomonadaceae</taxon>
        <taxon>Nitrosomonas</taxon>
    </lineage>
</organism>
<dbReference type="EMBL" id="VNHT01000097">
    <property type="protein sequence ID" value="TYP73005.1"/>
    <property type="molecule type" value="Genomic_DNA"/>
</dbReference>
<proteinExistence type="predicted"/>
<evidence type="ECO:0000313" key="2">
    <source>
        <dbReference type="Proteomes" id="UP000324176"/>
    </source>
</evidence>
<protein>
    <submittedName>
        <fullName evidence="1">Uncharacterized protein</fullName>
    </submittedName>
</protein>
<comment type="caution">
    <text evidence="1">The sequence shown here is derived from an EMBL/GenBank/DDBJ whole genome shotgun (WGS) entry which is preliminary data.</text>
</comment>
<reference evidence="1 2" key="1">
    <citation type="submission" date="2019-07" db="EMBL/GenBank/DDBJ databases">
        <title>Active sludge and wastewater microbial communities from Klosterneuburg, Austria.</title>
        <authorList>
            <person name="Wagner M."/>
        </authorList>
    </citation>
    <scope>NUCLEOTIDE SEQUENCE [LARGE SCALE GENOMIC DNA]</scope>
    <source>
        <strain evidence="1 2">Nm2</strain>
    </source>
</reference>
<gene>
    <name evidence="1" type="ORF">BCL69_10976</name>
</gene>
<evidence type="ECO:0000313" key="1">
    <source>
        <dbReference type="EMBL" id="TYP73005.1"/>
    </source>
</evidence>